<dbReference type="InterPro" id="IPR050882">
    <property type="entry name" value="Prepilin_peptidase/N-MTase"/>
</dbReference>
<comment type="similarity">
    <text evidence="1">Belongs to the peptidase A24 family.</text>
</comment>
<dbReference type="HOGENOM" id="CLU_057101_4_0_0"/>
<dbReference type="PANTHER" id="PTHR30487:SF0">
    <property type="entry name" value="PREPILIN LEADER PEPTIDASE_N-METHYLTRANSFERASE-RELATED"/>
    <property type="match status" value="1"/>
</dbReference>
<dbReference type="GO" id="GO:0004190">
    <property type="term" value="F:aspartic-type endopeptidase activity"/>
    <property type="evidence" value="ECO:0007669"/>
    <property type="project" value="InterPro"/>
</dbReference>
<feature type="transmembrane region" description="Helical" evidence="2">
    <location>
        <begin position="34"/>
        <end position="53"/>
    </location>
</feature>
<reference evidence="5" key="1">
    <citation type="submission" date="2011-01" db="EMBL/GenBank/DDBJ databases">
        <title>Complete sequence of chromosome of Acidobacterium sp. MP5ACTX9.</title>
        <authorList>
            <consortium name="US DOE Joint Genome Institute"/>
            <person name="Lucas S."/>
            <person name="Copeland A."/>
            <person name="Lapidus A."/>
            <person name="Cheng J.-F."/>
            <person name="Goodwin L."/>
            <person name="Pitluck S."/>
            <person name="Teshima H."/>
            <person name="Detter J.C."/>
            <person name="Han C."/>
            <person name="Tapia R."/>
            <person name="Land M."/>
            <person name="Hauser L."/>
            <person name="Kyrpides N."/>
            <person name="Ivanova N."/>
            <person name="Ovchinnikova G."/>
            <person name="Pagani I."/>
            <person name="Rawat S.R."/>
            <person name="Mannisto M."/>
            <person name="Haggblom M.M."/>
            <person name="Woyke T."/>
        </authorList>
    </citation>
    <scope>NUCLEOTIDE SEQUENCE [LARGE SCALE GENOMIC DNA]</scope>
    <source>
        <strain evidence="5">MP5ACTX9</strain>
    </source>
</reference>
<feature type="transmembrane region" description="Helical" evidence="2">
    <location>
        <begin position="101"/>
        <end position="119"/>
    </location>
</feature>
<gene>
    <name evidence="4" type="ordered locus">AciX9_0462</name>
</gene>
<evidence type="ECO:0000256" key="1">
    <source>
        <dbReference type="ARBA" id="ARBA00005801"/>
    </source>
</evidence>
<dbReference type="GO" id="GO:0006465">
    <property type="term" value="P:signal peptide processing"/>
    <property type="evidence" value="ECO:0007669"/>
    <property type="project" value="TreeGrafter"/>
</dbReference>
<dbReference type="KEGG" id="acm:AciX9_0462"/>
<dbReference type="Gene3D" id="1.20.120.1220">
    <property type="match status" value="1"/>
</dbReference>
<evidence type="ECO:0000259" key="3">
    <source>
        <dbReference type="Pfam" id="PF01478"/>
    </source>
</evidence>
<dbReference type="AlphaFoldDB" id="E8WXZ5"/>
<feature type="transmembrane region" description="Helical" evidence="2">
    <location>
        <begin position="59"/>
        <end position="80"/>
    </location>
</feature>
<dbReference type="Pfam" id="PF01478">
    <property type="entry name" value="Peptidase_A24"/>
    <property type="match status" value="1"/>
</dbReference>
<sequence length="182" mass="19029">MVINPQTTYLTAALVCASIGSLHDLRSRRIPNRLTGPAILCGLLLHLALGGWTQLGLSALAGLIAGGIFLVFFVAGGMGAGDVKLMTAVGCLAGTAYIKEVLIATVLIGALMGVALALYRGRLRETMLNVITLVQHHGAEGLAAHPELNVRNVATLRLPYALPIAAGCLLTFFMTSGKELVR</sequence>
<feature type="transmembrane region" description="Helical" evidence="2">
    <location>
        <begin position="158"/>
        <end position="176"/>
    </location>
</feature>
<name>E8WXZ5_GRATM</name>
<dbReference type="OrthoDB" id="5508079at2"/>
<keyword evidence="5" id="KW-1185">Reference proteome</keyword>
<dbReference type="RefSeq" id="WP_013578862.1">
    <property type="nucleotide sequence ID" value="NC_015064.1"/>
</dbReference>
<protein>
    <submittedName>
        <fullName evidence="4">Peptidase A24A prepilin type IV</fullName>
    </submittedName>
</protein>
<keyword evidence="2" id="KW-0812">Transmembrane</keyword>
<dbReference type="PANTHER" id="PTHR30487">
    <property type="entry name" value="TYPE 4 PREPILIN-LIKE PROTEINS LEADER PEPTIDE-PROCESSING ENZYME"/>
    <property type="match status" value="1"/>
</dbReference>
<keyword evidence="2" id="KW-0472">Membrane</keyword>
<feature type="domain" description="Prepilin type IV endopeptidase peptidase" evidence="3">
    <location>
        <begin position="14"/>
        <end position="114"/>
    </location>
</feature>
<dbReference type="PaxDb" id="1198114-AciX9_0462"/>
<evidence type="ECO:0000313" key="4">
    <source>
        <dbReference type="EMBL" id="ADW67534.1"/>
    </source>
</evidence>
<accession>E8WXZ5</accession>
<dbReference type="STRING" id="1198114.AciX9_0462"/>
<dbReference type="GO" id="GO:0005886">
    <property type="term" value="C:plasma membrane"/>
    <property type="evidence" value="ECO:0007669"/>
    <property type="project" value="TreeGrafter"/>
</dbReference>
<dbReference type="InterPro" id="IPR000045">
    <property type="entry name" value="Prepilin_IV_endopep_pep"/>
</dbReference>
<organism evidence="5">
    <name type="scientific">Granulicella tundricola (strain ATCC BAA-1859 / DSM 23138 / MP5ACTX9)</name>
    <dbReference type="NCBI Taxonomy" id="1198114"/>
    <lineage>
        <taxon>Bacteria</taxon>
        <taxon>Pseudomonadati</taxon>
        <taxon>Acidobacteriota</taxon>
        <taxon>Terriglobia</taxon>
        <taxon>Terriglobales</taxon>
        <taxon>Acidobacteriaceae</taxon>
        <taxon>Granulicella</taxon>
    </lineage>
</organism>
<dbReference type="EMBL" id="CP002480">
    <property type="protein sequence ID" value="ADW67534.1"/>
    <property type="molecule type" value="Genomic_DNA"/>
</dbReference>
<evidence type="ECO:0000313" key="5">
    <source>
        <dbReference type="Proteomes" id="UP000000343"/>
    </source>
</evidence>
<dbReference type="eggNOG" id="COG4960">
    <property type="taxonomic scope" value="Bacteria"/>
</dbReference>
<keyword evidence="2" id="KW-1133">Transmembrane helix</keyword>
<proteinExistence type="inferred from homology"/>
<evidence type="ECO:0000256" key="2">
    <source>
        <dbReference type="SAM" id="Phobius"/>
    </source>
</evidence>
<dbReference type="Proteomes" id="UP000000343">
    <property type="component" value="Chromosome"/>
</dbReference>